<accession>A0ACC0V0B8</accession>
<proteinExistence type="predicted"/>
<reference evidence="1" key="1">
    <citation type="submission" date="2022-10" db="EMBL/GenBank/DDBJ databases">
        <title>Complete Genome of Trichothecium roseum strain YXFP-22015, a Plant Pathogen Isolated from Citrus.</title>
        <authorList>
            <person name="Wang Y."/>
            <person name="Zhu L."/>
        </authorList>
    </citation>
    <scope>NUCLEOTIDE SEQUENCE</scope>
    <source>
        <strain evidence="1">YXFP-22015</strain>
    </source>
</reference>
<comment type="caution">
    <text evidence="1">The sequence shown here is derived from an EMBL/GenBank/DDBJ whole genome shotgun (WGS) entry which is preliminary data.</text>
</comment>
<dbReference type="EMBL" id="CM047943">
    <property type="protein sequence ID" value="KAI9899850.1"/>
    <property type="molecule type" value="Genomic_DNA"/>
</dbReference>
<evidence type="ECO:0000313" key="2">
    <source>
        <dbReference type="Proteomes" id="UP001163324"/>
    </source>
</evidence>
<name>A0ACC0V0B8_9HYPO</name>
<protein>
    <submittedName>
        <fullName evidence="1">Uncharacterized protein</fullName>
    </submittedName>
</protein>
<gene>
    <name evidence="1" type="ORF">N3K66_004112</name>
</gene>
<dbReference type="Proteomes" id="UP001163324">
    <property type="component" value="Chromosome 4"/>
</dbReference>
<organism evidence="1 2">
    <name type="scientific">Trichothecium roseum</name>
    <dbReference type="NCBI Taxonomy" id="47278"/>
    <lineage>
        <taxon>Eukaryota</taxon>
        <taxon>Fungi</taxon>
        <taxon>Dikarya</taxon>
        <taxon>Ascomycota</taxon>
        <taxon>Pezizomycotina</taxon>
        <taxon>Sordariomycetes</taxon>
        <taxon>Hypocreomycetidae</taxon>
        <taxon>Hypocreales</taxon>
        <taxon>Hypocreales incertae sedis</taxon>
        <taxon>Trichothecium</taxon>
    </lineage>
</organism>
<evidence type="ECO:0000313" key="1">
    <source>
        <dbReference type="EMBL" id="KAI9899850.1"/>
    </source>
</evidence>
<keyword evidence="2" id="KW-1185">Reference proteome</keyword>
<sequence>MSSPVPESGNANNQSIIHDHDIIGDAKEPRGSEEQAQVVGLTDTELALEKKLRWKIDLMIMPLIVWTYLMNYIDRNNYAAARLQGLERDLELTDSQYQTGLSVLFITYVLGQVPSNMMLNYFGKPAYYLGFFTIAWGLISGLTSLVQNFAGIVVCRLFLGFVEAPFFPGVIFYLSKWYTKKELSLRMALFYNGSLIAGAFGNLIAAGILSGLDGVRGIAAWRWLYILEGVVTVATGIFICLALPDFPETWRALTPEMRRIAERRLAMDAAESDVDVGGAKAQINGLKLALRDPKVWILTIAYHAFIGAGGFQNFFPTLTSTLGFNDTVSLLLVAPPYVFMAFYCAFHSWLSDKVQNRFWFFMYPIPIVITGCVIFMTTTSFGPRYFSLFLLNFVFTMNGTTYAWMSTCVPRPPAKRAAALGFMNAVGNSASIWTSYTYFG</sequence>